<feature type="region of interest" description="Disordered" evidence="1">
    <location>
        <begin position="559"/>
        <end position="578"/>
    </location>
</feature>
<proteinExistence type="predicted"/>
<dbReference type="KEGG" id="npy:NPRO_22140"/>
<evidence type="ECO:0000256" key="1">
    <source>
        <dbReference type="SAM" id="MobiDB-lite"/>
    </source>
</evidence>
<evidence type="ECO:0000313" key="4">
    <source>
        <dbReference type="Proteomes" id="UP000662873"/>
    </source>
</evidence>
<name>A0A809RB02_9BACT</name>
<feature type="chain" id="PRO_5035239941" description="Phospholipase C" evidence="2">
    <location>
        <begin position="21"/>
        <end position="625"/>
    </location>
</feature>
<accession>A0A809RB02</accession>
<reference evidence="3" key="1">
    <citation type="journal article" name="DNA Res.">
        <title>The physiological potential of anammox bacteria as revealed by their core genome structure.</title>
        <authorList>
            <person name="Okubo T."/>
            <person name="Toyoda A."/>
            <person name="Fukuhara K."/>
            <person name="Uchiyama I."/>
            <person name="Harigaya Y."/>
            <person name="Kuroiwa M."/>
            <person name="Suzuki T."/>
            <person name="Murakami Y."/>
            <person name="Suwa Y."/>
            <person name="Takami H."/>
        </authorList>
    </citation>
    <scope>NUCLEOTIDE SEQUENCE</scope>
    <source>
        <strain evidence="3">317325-2</strain>
    </source>
</reference>
<evidence type="ECO:0008006" key="5">
    <source>
        <dbReference type="Google" id="ProtNLM"/>
    </source>
</evidence>
<sequence length="625" mass="69275">MKFRLGFALVFGAIAACSNAYDTGHHANLTRSAMWDEGFSVDARDSVIVYNWLTDYFSNSPTAGLKPHLGKLHFDNLFSTQEVANYWGRLVQNTAAACKAYGKAGDILSLLAIMGMSLHAVQDFYTHSNWIDYYPQCPDGGLHTVTWFDDPDRVKKAVYTGGYPSDPVPTGAIELHGAYFDGLNKDSYFNPYWMNGYVAAYKASRQWIKAMRSWFNNEPRWLAMLGYTITNVNLRTELNADLEATYGISAWVLLPVGPHRHDFAHGKWKGYGSGDAALFAELFGRWGPSTSFFQAAFTARNTHRKLTDGLRGDLPPTAAPTPPPAFAVGARGVFVRTKFVAEQPGGRGDPPTDPFTNPDYRGSVSFNGFEFIEATQVNSRYVEPAWNSVEFYKNAYQTAKIEYWLYDEDLGPFSADDLVDIHPTVGKYNAAFNIDLATSRMSGDIVGLHYTPATAAVLGGVRPDRPRATISLYGGAFPLKDTKCEGYRTVIINIERVLALNNFDGPFGRADFYSRVVGPVHDAGTMYILDNNDARPMWFLRWQIPNGVHSFELSIFDQDGVEPRPNPTTDDQADINPKAGRSLSFKVDTLNGKVSGDVSGAVGRTFVVRGNTSPRAEVTFRVIVR</sequence>
<evidence type="ECO:0000313" key="3">
    <source>
        <dbReference type="EMBL" id="BBO24619.1"/>
    </source>
</evidence>
<dbReference type="PROSITE" id="PS51257">
    <property type="entry name" value="PROKAR_LIPOPROTEIN"/>
    <property type="match status" value="1"/>
</dbReference>
<protein>
    <recommendedName>
        <fullName evidence="5">Phospholipase C</fullName>
    </recommendedName>
</protein>
<dbReference type="Proteomes" id="UP000662873">
    <property type="component" value="Chromosome"/>
</dbReference>
<dbReference type="AlphaFoldDB" id="A0A809RB02"/>
<dbReference type="EMBL" id="AP021858">
    <property type="protein sequence ID" value="BBO24619.1"/>
    <property type="molecule type" value="Genomic_DNA"/>
</dbReference>
<feature type="signal peptide" evidence="2">
    <location>
        <begin position="1"/>
        <end position="20"/>
    </location>
</feature>
<keyword evidence="2" id="KW-0732">Signal</keyword>
<evidence type="ECO:0000256" key="2">
    <source>
        <dbReference type="SAM" id="SignalP"/>
    </source>
</evidence>
<organism evidence="3 4">
    <name type="scientific">Candidatus Nitrosymbiomonas proteolyticus</name>
    <dbReference type="NCBI Taxonomy" id="2608984"/>
    <lineage>
        <taxon>Bacteria</taxon>
        <taxon>Bacillati</taxon>
        <taxon>Armatimonadota</taxon>
        <taxon>Armatimonadota incertae sedis</taxon>
        <taxon>Candidatus Nitrosymbiomonas</taxon>
    </lineage>
</organism>
<gene>
    <name evidence="3" type="ORF">NPRO_22140</name>
</gene>